<keyword evidence="3" id="KW-1185">Reference proteome</keyword>
<protein>
    <submittedName>
        <fullName evidence="2">Uncharacterized protein</fullName>
    </submittedName>
</protein>
<evidence type="ECO:0000256" key="1">
    <source>
        <dbReference type="SAM" id="MobiDB-lite"/>
    </source>
</evidence>
<proteinExistence type="predicted"/>
<evidence type="ECO:0000313" key="2">
    <source>
        <dbReference type="EMBL" id="TPR14302.1"/>
    </source>
</evidence>
<name>A0ABY2YSR4_9LACO</name>
<feature type="compositionally biased region" description="Basic and acidic residues" evidence="1">
    <location>
        <begin position="13"/>
        <end position="25"/>
    </location>
</feature>
<dbReference type="RefSeq" id="WP_105988026.1">
    <property type="nucleotide sequence ID" value="NZ_POST01000003.1"/>
</dbReference>
<accession>A0ABY2YSR4</accession>
<reference evidence="2 3" key="1">
    <citation type="submission" date="2018-08" db="EMBL/GenBank/DDBJ databases">
        <title>Comparative genomics of wild bee and flower associated Lactobacillus reveals potential adaptation to the bee host.</title>
        <authorList>
            <person name="Vuong H.Q."/>
            <person name="Mcfrederick Q.S."/>
        </authorList>
    </citation>
    <scope>NUCLEOTIDE SEQUENCE [LARGE SCALE GENOMIC DNA]</scope>
    <source>
        <strain evidence="2 3">HV_04</strain>
    </source>
</reference>
<evidence type="ECO:0000313" key="3">
    <source>
        <dbReference type="Proteomes" id="UP000767392"/>
    </source>
</evidence>
<sequence length="90" mass="10719">MLDNVISKVKNMMNKDEDGEKDNVSKDTIREIRETKAANQYRHIQEHTNLRYNRRMQDHVYSELNKDRMYRLALANSLPKSIKKITSSHN</sequence>
<dbReference type="Proteomes" id="UP000767392">
    <property type="component" value="Unassembled WGS sequence"/>
</dbReference>
<feature type="region of interest" description="Disordered" evidence="1">
    <location>
        <begin position="1"/>
        <end position="25"/>
    </location>
</feature>
<comment type="caution">
    <text evidence="2">The sequence shown here is derived from an EMBL/GenBank/DDBJ whole genome shotgun (WGS) entry which is preliminary data.</text>
</comment>
<gene>
    <name evidence="2" type="ORF">DY048_04980</name>
</gene>
<dbReference type="EMBL" id="QUAM01000003">
    <property type="protein sequence ID" value="TPR14302.1"/>
    <property type="molecule type" value="Genomic_DNA"/>
</dbReference>
<organism evidence="2 3">
    <name type="scientific">Apilactobacillus timberlakei</name>
    <dbReference type="NCBI Taxonomy" id="2008380"/>
    <lineage>
        <taxon>Bacteria</taxon>
        <taxon>Bacillati</taxon>
        <taxon>Bacillota</taxon>
        <taxon>Bacilli</taxon>
        <taxon>Lactobacillales</taxon>
        <taxon>Lactobacillaceae</taxon>
        <taxon>Apilactobacillus</taxon>
    </lineage>
</organism>